<organism evidence="7 8">
    <name type="scientific">Pedobacter aquae</name>
    <dbReference type="NCBI Taxonomy" id="2605747"/>
    <lineage>
        <taxon>Bacteria</taxon>
        <taxon>Pseudomonadati</taxon>
        <taxon>Bacteroidota</taxon>
        <taxon>Sphingobacteriia</taxon>
        <taxon>Sphingobacteriales</taxon>
        <taxon>Sphingobacteriaceae</taxon>
        <taxon>Pedobacter</taxon>
    </lineage>
</organism>
<dbReference type="Proteomes" id="UP000323653">
    <property type="component" value="Chromosome"/>
</dbReference>
<dbReference type="CDD" id="cd00190">
    <property type="entry name" value="Tryp_SPc"/>
    <property type="match status" value="1"/>
</dbReference>
<dbReference type="Gene3D" id="2.40.10.10">
    <property type="entry name" value="Trypsin-like serine proteases"/>
    <property type="match status" value="1"/>
</dbReference>
<dbReference type="InterPro" id="IPR043504">
    <property type="entry name" value="Peptidase_S1_PA_chymotrypsin"/>
</dbReference>
<dbReference type="Pfam" id="PF00089">
    <property type="entry name" value="Trypsin"/>
    <property type="match status" value="1"/>
</dbReference>
<dbReference type="InterPro" id="IPR001314">
    <property type="entry name" value="Peptidase_S1A"/>
</dbReference>
<dbReference type="InterPro" id="IPR018114">
    <property type="entry name" value="TRYPSIN_HIS"/>
</dbReference>
<keyword evidence="2" id="KW-0378">Hydrolase</keyword>
<dbReference type="InterPro" id="IPR001254">
    <property type="entry name" value="Trypsin_dom"/>
</dbReference>
<dbReference type="FunFam" id="2.40.10.10:FF:000073">
    <property type="entry name" value="Trypsin alpha"/>
    <property type="match status" value="1"/>
</dbReference>
<feature type="chain" id="PRO_5023047291" evidence="5">
    <location>
        <begin position="21"/>
        <end position="168"/>
    </location>
</feature>
<name>A0A5C0VM14_9SPHI</name>
<dbReference type="PANTHER" id="PTHR24250">
    <property type="entry name" value="CHYMOTRYPSIN-RELATED"/>
    <property type="match status" value="1"/>
</dbReference>
<evidence type="ECO:0000256" key="3">
    <source>
        <dbReference type="ARBA" id="ARBA00022825"/>
    </source>
</evidence>
<proteinExistence type="predicted"/>
<dbReference type="EMBL" id="CP043329">
    <property type="protein sequence ID" value="QEK52743.1"/>
    <property type="molecule type" value="Genomic_DNA"/>
</dbReference>
<reference evidence="7 8" key="1">
    <citation type="submission" date="2019-08" db="EMBL/GenBank/DDBJ databases">
        <title>Pedobacter sp. nov., isolated from Han river, South Korea.</title>
        <authorList>
            <person name="Lee D.-H."/>
            <person name="Kim Y.-S."/>
            <person name="Hwang E.-M."/>
            <person name="Le Tran T.C."/>
            <person name="Cha C.-J."/>
        </authorList>
    </citation>
    <scope>NUCLEOTIDE SEQUENCE [LARGE SCALE GENOMIC DNA]</scope>
    <source>
        <strain evidence="7 8">CJ43</strain>
    </source>
</reference>
<evidence type="ECO:0000256" key="1">
    <source>
        <dbReference type="ARBA" id="ARBA00022670"/>
    </source>
</evidence>
<sequence length="168" mass="18281">MKKILFIAVILISIKLNSKAQTTNIVGGTIIDISNVPWQVSLKNISAGNQHFCGGSILSNTWILTAAHCVVGINANNLKVHAGSSNQTNLLEGQYIQASEIKIHPNYNPLTNDNDIALIRLSSPLSFNENVNLIEYANDCNLPDNYLDPGNIASLSGWGLQQVIRLML</sequence>
<keyword evidence="3" id="KW-0720">Serine protease</keyword>
<keyword evidence="5" id="KW-0732">Signal</keyword>
<dbReference type="InterPro" id="IPR009003">
    <property type="entry name" value="Peptidase_S1_PA"/>
</dbReference>
<dbReference type="SMART" id="SM00020">
    <property type="entry name" value="Tryp_SPc"/>
    <property type="match status" value="1"/>
</dbReference>
<feature type="signal peptide" evidence="5">
    <location>
        <begin position="1"/>
        <end position="20"/>
    </location>
</feature>
<evidence type="ECO:0000259" key="6">
    <source>
        <dbReference type="PROSITE" id="PS50240"/>
    </source>
</evidence>
<evidence type="ECO:0000313" key="7">
    <source>
        <dbReference type="EMBL" id="QEK52743.1"/>
    </source>
</evidence>
<dbReference type="GO" id="GO:0004252">
    <property type="term" value="F:serine-type endopeptidase activity"/>
    <property type="evidence" value="ECO:0007669"/>
    <property type="project" value="InterPro"/>
</dbReference>
<keyword evidence="4" id="KW-1015">Disulfide bond</keyword>
<keyword evidence="8" id="KW-1185">Reference proteome</keyword>
<evidence type="ECO:0000313" key="8">
    <source>
        <dbReference type="Proteomes" id="UP000323653"/>
    </source>
</evidence>
<dbReference type="PROSITE" id="PS00134">
    <property type="entry name" value="TRYPSIN_HIS"/>
    <property type="match status" value="1"/>
</dbReference>
<evidence type="ECO:0000256" key="4">
    <source>
        <dbReference type="ARBA" id="ARBA00023157"/>
    </source>
</evidence>
<evidence type="ECO:0000256" key="2">
    <source>
        <dbReference type="ARBA" id="ARBA00022801"/>
    </source>
</evidence>
<feature type="domain" description="Peptidase S1" evidence="6">
    <location>
        <begin position="25"/>
        <end position="159"/>
    </location>
</feature>
<gene>
    <name evidence="7" type="ORF">FYC62_14555</name>
</gene>
<dbReference type="GO" id="GO:0006508">
    <property type="term" value="P:proteolysis"/>
    <property type="evidence" value="ECO:0007669"/>
    <property type="project" value="UniProtKB-KW"/>
</dbReference>
<evidence type="ECO:0000256" key="5">
    <source>
        <dbReference type="SAM" id="SignalP"/>
    </source>
</evidence>
<keyword evidence="1 7" id="KW-0645">Protease</keyword>
<accession>A0A5C0VM14</accession>
<dbReference type="PROSITE" id="PS50240">
    <property type="entry name" value="TRYPSIN_DOM"/>
    <property type="match status" value="1"/>
</dbReference>
<protein>
    <submittedName>
        <fullName evidence="7">Serine protease</fullName>
    </submittedName>
</protein>
<dbReference type="PRINTS" id="PR00722">
    <property type="entry name" value="CHYMOTRYPSIN"/>
</dbReference>
<dbReference type="KEGG" id="pej:FYC62_14555"/>
<dbReference type="SUPFAM" id="SSF50494">
    <property type="entry name" value="Trypsin-like serine proteases"/>
    <property type="match status" value="1"/>
</dbReference>
<dbReference type="RefSeq" id="WP_149075460.1">
    <property type="nucleotide sequence ID" value="NZ_CP043329.1"/>
</dbReference>
<dbReference type="AlphaFoldDB" id="A0A5C0VM14"/>